<proteinExistence type="inferred from homology"/>
<gene>
    <name evidence="13" type="primary">whiB5</name>
    <name evidence="11" type="synonym">whiB</name>
    <name evidence="13" type="ORF">MMARJ_36300</name>
</gene>
<evidence type="ECO:0000256" key="8">
    <source>
        <dbReference type="ARBA" id="ARBA00023125"/>
    </source>
</evidence>
<accession>A0ABN5ZYC9</accession>
<evidence type="ECO:0000313" key="14">
    <source>
        <dbReference type="Proteomes" id="UP000466831"/>
    </source>
</evidence>
<reference evidence="13 14" key="1">
    <citation type="journal article" date="2019" name="Emerg. Microbes Infect.">
        <title>Comprehensive subspecies identification of 175 nontuberculous mycobacteria species based on 7547 genomic profiles.</title>
        <authorList>
            <person name="Matsumoto Y."/>
            <person name="Kinjo T."/>
            <person name="Motooka D."/>
            <person name="Nabeya D."/>
            <person name="Jung N."/>
            <person name="Uechi K."/>
            <person name="Horii T."/>
            <person name="Iida T."/>
            <person name="Fujita J."/>
            <person name="Nakamura S."/>
        </authorList>
    </citation>
    <scope>NUCLEOTIDE SEQUENCE [LARGE SCALE GENOMIC DNA]</scope>
    <source>
        <strain evidence="13 14">JCM 17324</strain>
    </source>
</reference>
<evidence type="ECO:0000256" key="6">
    <source>
        <dbReference type="ARBA" id="ARBA00023014"/>
    </source>
</evidence>
<feature type="binding site" evidence="11">
    <location>
        <position position="37"/>
    </location>
    <ligand>
        <name>[4Fe-4S] cluster</name>
        <dbReference type="ChEBI" id="CHEBI:49883"/>
    </ligand>
</feature>
<dbReference type="HAMAP" id="MF_01479">
    <property type="entry name" value="WhiB"/>
    <property type="match status" value="1"/>
</dbReference>
<feature type="binding site" evidence="11">
    <location>
        <position position="85"/>
    </location>
    <ligand>
        <name>[4Fe-4S] cluster</name>
        <dbReference type="ChEBI" id="CHEBI:49883"/>
    </ligand>
</feature>
<keyword evidence="4 11" id="KW-0479">Metal-binding</keyword>
<dbReference type="PROSITE" id="PS51674">
    <property type="entry name" value="4FE4S_WBL"/>
    <property type="match status" value="1"/>
</dbReference>
<keyword evidence="10 11" id="KW-0804">Transcription</keyword>
<dbReference type="InterPro" id="IPR003482">
    <property type="entry name" value="Whib"/>
</dbReference>
<comment type="PTM">
    <text evidence="11">The Fe-S cluster can be nitrosylated by nitric oxide (NO).</text>
</comment>
<keyword evidence="5 11" id="KW-0408">Iron</keyword>
<evidence type="ECO:0000256" key="1">
    <source>
        <dbReference type="ARBA" id="ARBA00004496"/>
    </source>
</evidence>
<evidence type="ECO:0000256" key="3">
    <source>
        <dbReference type="ARBA" id="ARBA00022485"/>
    </source>
</evidence>
<comment type="similarity">
    <text evidence="2 11">Belongs to the WhiB family.</text>
</comment>
<feature type="binding site" evidence="11">
    <location>
        <position position="77"/>
    </location>
    <ligand>
        <name>[4Fe-4S] cluster</name>
        <dbReference type="ChEBI" id="CHEBI:49883"/>
    </ligand>
</feature>
<protein>
    <recommendedName>
        <fullName evidence="11">Transcriptional regulator WhiB</fullName>
    </recommendedName>
</protein>
<keyword evidence="7 11" id="KW-0805">Transcription regulation</keyword>
<organism evidence="13 14">
    <name type="scientific">Mycobacterium marseillense</name>
    <dbReference type="NCBI Taxonomy" id="701042"/>
    <lineage>
        <taxon>Bacteria</taxon>
        <taxon>Bacillati</taxon>
        <taxon>Actinomycetota</taxon>
        <taxon>Actinomycetes</taxon>
        <taxon>Mycobacteriales</taxon>
        <taxon>Mycobacteriaceae</taxon>
        <taxon>Mycobacterium</taxon>
        <taxon>Mycobacterium avium complex (MAC)</taxon>
    </lineage>
</organism>
<comment type="cofactor">
    <cofactor evidence="11">
        <name>[4Fe-4S] cluster</name>
        <dbReference type="ChEBI" id="CHEBI:49883"/>
    </cofactor>
    <text evidence="11">Binds 1 [4Fe-4S] cluster per subunit. Following nitrosylation of the [4Fe-4S] cluster binds 1 [4Fe-8(NO)] cluster per subunit.</text>
</comment>
<evidence type="ECO:0000256" key="2">
    <source>
        <dbReference type="ARBA" id="ARBA00006597"/>
    </source>
</evidence>
<keyword evidence="8 11" id="KW-0238">DNA-binding</keyword>
<name>A0ABN5ZYC9_9MYCO</name>
<evidence type="ECO:0000256" key="5">
    <source>
        <dbReference type="ARBA" id="ARBA00023004"/>
    </source>
</evidence>
<evidence type="ECO:0000259" key="12">
    <source>
        <dbReference type="PROSITE" id="PS51674"/>
    </source>
</evidence>
<keyword evidence="6 11" id="KW-0411">Iron-sulfur</keyword>
<sequence>MRIYVSVYVSLALGRLADIRFYLRFTLDKETDMGHPCAANPELWFGYPDDDGGDGAAKARAYERSATEARLQCLRRCPLAQQRRCAQHAIAHREEYGVWAGVKLPGGQYRKRDQLAHAHDVLRRIASGEINARQLPENAALLARHEHESVAVPAVVLHLPLAQVGPRTAA</sequence>
<evidence type="ECO:0000256" key="11">
    <source>
        <dbReference type="HAMAP-Rule" id="MF_01479"/>
    </source>
</evidence>
<keyword evidence="14" id="KW-1185">Reference proteome</keyword>
<comment type="PTM">
    <text evidence="11">Upon Fe-S cluster removal intramolecular disulfide bonds are formed.</text>
</comment>
<dbReference type="Proteomes" id="UP000466831">
    <property type="component" value="Chromosome"/>
</dbReference>
<evidence type="ECO:0000256" key="4">
    <source>
        <dbReference type="ARBA" id="ARBA00022723"/>
    </source>
</evidence>
<keyword evidence="11" id="KW-0963">Cytoplasm</keyword>
<evidence type="ECO:0000313" key="13">
    <source>
        <dbReference type="EMBL" id="BBY12890.1"/>
    </source>
</evidence>
<feature type="domain" description="4Fe-4S Wbl-type" evidence="12">
    <location>
        <begin position="36"/>
        <end position="109"/>
    </location>
</feature>
<dbReference type="EMBL" id="AP022584">
    <property type="protein sequence ID" value="BBY12890.1"/>
    <property type="molecule type" value="Genomic_DNA"/>
</dbReference>
<comment type="function">
    <text evidence="11">Acts as a transcriptional regulator. Probably redox-responsive. The apo- but not holo-form probably binds DNA.</text>
</comment>
<keyword evidence="3 11" id="KW-0004">4Fe-4S</keyword>
<feature type="binding site" evidence="11">
    <location>
        <position position="73"/>
    </location>
    <ligand>
        <name>[4Fe-4S] cluster</name>
        <dbReference type="ChEBI" id="CHEBI:49883"/>
    </ligand>
</feature>
<keyword evidence="9 11" id="KW-1015">Disulfide bond</keyword>
<evidence type="ECO:0000256" key="9">
    <source>
        <dbReference type="ARBA" id="ARBA00023157"/>
    </source>
</evidence>
<evidence type="ECO:0000256" key="10">
    <source>
        <dbReference type="ARBA" id="ARBA00023163"/>
    </source>
</evidence>
<dbReference type="InterPro" id="IPR034768">
    <property type="entry name" value="4FE4S_WBL"/>
</dbReference>
<dbReference type="Pfam" id="PF02467">
    <property type="entry name" value="Whib"/>
    <property type="match status" value="1"/>
</dbReference>
<comment type="subcellular location">
    <subcellularLocation>
        <location evidence="1 11">Cytoplasm</location>
    </subcellularLocation>
</comment>
<evidence type="ECO:0000256" key="7">
    <source>
        <dbReference type="ARBA" id="ARBA00023015"/>
    </source>
</evidence>